<dbReference type="SUPFAM" id="SSF47384">
    <property type="entry name" value="Homodimeric domain of signal transducing histidine kinase"/>
    <property type="match status" value="1"/>
</dbReference>
<feature type="domain" description="Histidine kinase" evidence="6">
    <location>
        <begin position="461"/>
        <end position="694"/>
    </location>
</feature>
<dbReference type="InterPro" id="IPR000700">
    <property type="entry name" value="PAS-assoc_C"/>
</dbReference>
<sequence>MTKITNPGQTDPPPAGQASQPDVQAIFAEMMDDAPVSVMVMTGSDHIISFANQCMVQMLGKGDWILGKPARDAMPEIAVQPYLAILDHVLLTGKTFKAEAMPGDIHVDGITTTHYYDFTYKVLKDSAGAHYGILAIAIDVTAIVKANQLIESSENARKEVELENQIKTAVLDNCELIIGISPVEPMPEPMFNNKYTLAKLGWAHNKGRTLIDAVYPADRDLVLQILPEIVANKGGSREIRLWNEVTGEPFWVQWNVFVIDDAVTGEPSILATVSPDITDRKEQQMLLEQQKHALLNAIDVAQLGTWSMDIATRKTTFSRRHLEIFGITDDSMSMEEAIKHVVGEERQSVVQAFFKALSPGSDGKFEIEYTIRHAQTGEKRIIHSKGQTNLDASGEIATISGIAQDITESRNVQLALEAQVRLRTQELHISNKNLEAGNEKLKYANQLLNRSNDDLHRFAYVASHDLQEPLRKIQQFGSRLMNEIELASPKAQDYLNRMSSAAERMTTLINDLLIFSRVSNNGSLLQPVALKDVLEKVLSDLELQIGEAQARFDIGELPVLEANASQLGQLFQNLISNSLKFRKTGEDGELVAPVIQITAKQVHHDELSAAPRPLKPAAYYHQIEVTDNGIGFDEIYLDRIFQVFQRLHGRSEYTGTGIGLAICERVVANLGGAITAKSNPGQGATFVIYLPAGE</sequence>
<gene>
    <name evidence="8" type="ORF">FEN17_18610</name>
</gene>
<dbReference type="OrthoDB" id="9124519at2"/>
<dbReference type="InterPro" id="IPR004358">
    <property type="entry name" value="Sig_transdc_His_kin-like_C"/>
</dbReference>
<evidence type="ECO:0000256" key="3">
    <source>
        <dbReference type="ARBA" id="ARBA00022553"/>
    </source>
</evidence>
<comment type="caution">
    <text evidence="8">The sequence shown here is derived from an EMBL/GenBank/DDBJ whole genome shotgun (WGS) entry which is preliminary data.</text>
</comment>
<feature type="domain" description="PAC" evidence="7">
    <location>
        <begin position="365"/>
        <end position="418"/>
    </location>
</feature>
<dbReference type="SUPFAM" id="SSF55874">
    <property type="entry name" value="ATPase domain of HSP90 chaperone/DNA topoisomerase II/histidine kinase"/>
    <property type="match status" value="1"/>
</dbReference>
<dbReference type="InterPro" id="IPR001610">
    <property type="entry name" value="PAC"/>
</dbReference>
<dbReference type="AlphaFoldDB" id="A0A5R9KYP7"/>
<dbReference type="InterPro" id="IPR000014">
    <property type="entry name" value="PAS"/>
</dbReference>
<evidence type="ECO:0000256" key="5">
    <source>
        <dbReference type="ARBA" id="ARBA00022777"/>
    </source>
</evidence>
<evidence type="ECO:0000256" key="1">
    <source>
        <dbReference type="ARBA" id="ARBA00000085"/>
    </source>
</evidence>
<evidence type="ECO:0000259" key="6">
    <source>
        <dbReference type="PROSITE" id="PS50109"/>
    </source>
</evidence>
<protein>
    <recommendedName>
        <fullName evidence="2">histidine kinase</fullName>
        <ecNumber evidence="2">2.7.13.3</ecNumber>
    </recommendedName>
</protein>
<dbReference type="PANTHER" id="PTHR43304">
    <property type="entry name" value="PHYTOCHROME-LIKE PROTEIN CPH1"/>
    <property type="match status" value="1"/>
</dbReference>
<keyword evidence="3" id="KW-0597">Phosphoprotein</keyword>
<dbReference type="InterPro" id="IPR003594">
    <property type="entry name" value="HATPase_dom"/>
</dbReference>
<accession>A0A5R9KYP7</accession>
<dbReference type="Pfam" id="PF02518">
    <property type="entry name" value="HATPase_c"/>
    <property type="match status" value="1"/>
</dbReference>
<dbReference type="Proteomes" id="UP000306402">
    <property type="component" value="Unassembled WGS sequence"/>
</dbReference>
<dbReference type="InterPro" id="IPR005467">
    <property type="entry name" value="His_kinase_dom"/>
</dbReference>
<keyword evidence="5" id="KW-0418">Kinase</keyword>
<evidence type="ECO:0000313" key="8">
    <source>
        <dbReference type="EMBL" id="TLV01442.1"/>
    </source>
</evidence>
<dbReference type="Pfam" id="PF00512">
    <property type="entry name" value="HisKA"/>
    <property type="match status" value="1"/>
</dbReference>
<evidence type="ECO:0000256" key="4">
    <source>
        <dbReference type="ARBA" id="ARBA00022679"/>
    </source>
</evidence>
<dbReference type="InterPro" id="IPR035965">
    <property type="entry name" value="PAS-like_dom_sf"/>
</dbReference>
<evidence type="ECO:0000313" key="9">
    <source>
        <dbReference type="Proteomes" id="UP000306402"/>
    </source>
</evidence>
<dbReference type="Gene3D" id="2.10.70.100">
    <property type="match status" value="1"/>
</dbReference>
<reference evidence="8 9" key="1">
    <citation type="submission" date="2019-05" db="EMBL/GenBank/DDBJ databases">
        <authorList>
            <person name="Qu J.-H."/>
        </authorList>
    </citation>
    <scope>NUCLEOTIDE SEQUENCE [LARGE SCALE GENOMIC DNA]</scope>
    <source>
        <strain evidence="8 9">T17</strain>
    </source>
</reference>
<dbReference type="NCBIfam" id="TIGR00229">
    <property type="entry name" value="sensory_box"/>
    <property type="match status" value="1"/>
</dbReference>
<dbReference type="PRINTS" id="PR00344">
    <property type="entry name" value="BCTRLSENSOR"/>
</dbReference>
<keyword evidence="4" id="KW-0808">Transferase</keyword>
<name>A0A5R9KYP7_9BACT</name>
<dbReference type="CDD" id="cd00082">
    <property type="entry name" value="HisKA"/>
    <property type="match status" value="1"/>
</dbReference>
<dbReference type="InterPro" id="IPR003661">
    <property type="entry name" value="HisK_dim/P_dom"/>
</dbReference>
<dbReference type="PANTHER" id="PTHR43304:SF1">
    <property type="entry name" value="PAC DOMAIN-CONTAINING PROTEIN"/>
    <property type="match status" value="1"/>
</dbReference>
<dbReference type="Gene3D" id="3.30.450.20">
    <property type="entry name" value="PAS domain"/>
    <property type="match status" value="3"/>
</dbReference>
<organism evidence="8 9">
    <name type="scientific">Dyadobacter luticola</name>
    <dbReference type="NCBI Taxonomy" id="1979387"/>
    <lineage>
        <taxon>Bacteria</taxon>
        <taxon>Pseudomonadati</taxon>
        <taxon>Bacteroidota</taxon>
        <taxon>Cytophagia</taxon>
        <taxon>Cytophagales</taxon>
        <taxon>Spirosomataceae</taxon>
        <taxon>Dyadobacter</taxon>
    </lineage>
</organism>
<dbReference type="InterPro" id="IPR013655">
    <property type="entry name" value="PAS_fold_3"/>
</dbReference>
<dbReference type="GO" id="GO:0000155">
    <property type="term" value="F:phosphorelay sensor kinase activity"/>
    <property type="evidence" value="ECO:0007669"/>
    <property type="project" value="InterPro"/>
</dbReference>
<dbReference type="InterPro" id="IPR036890">
    <property type="entry name" value="HATPase_C_sf"/>
</dbReference>
<evidence type="ECO:0000259" key="7">
    <source>
        <dbReference type="PROSITE" id="PS50113"/>
    </source>
</evidence>
<dbReference type="SMART" id="SM00387">
    <property type="entry name" value="HATPase_c"/>
    <property type="match status" value="1"/>
</dbReference>
<dbReference type="Gene3D" id="3.30.565.10">
    <property type="entry name" value="Histidine kinase-like ATPase, C-terminal domain"/>
    <property type="match status" value="1"/>
</dbReference>
<proteinExistence type="predicted"/>
<comment type="catalytic activity">
    <reaction evidence="1">
        <text>ATP + protein L-histidine = ADP + protein N-phospho-L-histidine.</text>
        <dbReference type="EC" id="2.7.13.3"/>
    </reaction>
</comment>
<dbReference type="Pfam" id="PF08447">
    <property type="entry name" value="PAS_3"/>
    <property type="match status" value="1"/>
</dbReference>
<dbReference type="RefSeq" id="WP_138366813.1">
    <property type="nucleotide sequence ID" value="NZ_VCEJ01000004.1"/>
</dbReference>
<dbReference type="PROSITE" id="PS50113">
    <property type="entry name" value="PAC"/>
    <property type="match status" value="1"/>
</dbReference>
<evidence type="ECO:0000256" key="2">
    <source>
        <dbReference type="ARBA" id="ARBA00012438"/>
    </source>
</evidence>
<dbReference type="InterPro" id="IPR036097">
    <property type="entry name" value="HisK_dim/P_sf"/>
</dbReference>
<dbReference type="EC" id="2.7.13.3" evidence="2"/>
<keyword evidence="9" id="KW-1185">Reference proteome</keyword>
<dbReference type="SMART" id="SM00388">
    <property type="entry name" value="HisKA"/>
    <property type="match status" value="1"/>
</dbReference>
<dbReference type="InterPro" id="IPR052162">
    <property type="entry name" value="Sensor_kinase/Photoreceptor"/>
</dbReference>
<dbReference type="SMART" id="SM00086">
    <property type="entry name" value="PAC"/>
    <property type="match status" value="2"/>
</dbReference>
<dbReference type="Gene3D" id="1.10.287.130">
    <property type="match status" value="1"/>
</dbReference>
<dbReference type="EMBL" id="VCEJ01000004">
    <property type="protein sequence ID" value="TLV01442.1"/>
    <property type="molecule type" value="Genomic_DNA"/>
</dbReference>
<dbReference type="PROSITE" id="PS50109">
    <property type="entry name" value="HIS_KIN"/>
    <property type="match status" value="1"/>
</dbReference>
<dbReference type="SUPFAM" id="SSF55785">
    <property type="entry name" value="PYP-like sensor domain (PAS domain)"/>
    <property type="match status" value="3"/>
</dbReference>